<sequence length="66" mass="7455">MPDAEMAALLQAVLDEVCADVPAWDTTTRERVAIRLRATARQDRCSLQDLKRAGRDALTRAPTMWR</sequence>
<dbReference type="Proteomes" id="UP000051936">
    <property type="component" value="Unassembled WGS sequence"/>
</dbReference>
<protein>
    <submittedName>
        <fullName evidence="1">Uncharacterized protein</fullName>
    </submittedName>
</protein>
<reference evidence="1 2" key="1">
    <citation type="submission" date="2015-09" db="EMBL/GenBank/DDBJ databases">
        <title>Draft Genome Sequence of Bradyrhizobium manausense Strain BR 3351T, a Novel Symbiotic Nitrogen-Fixing Alphaproteobacterium Isolated from Brazilian Amazon Rain Forest.</title>
        <authorList>
            <person name="De Araujo J.L."/>
            <person name="Zilli J.E."/>
        </authorList>
    </citation>
    <scope>NUCLEOTIDE SEQUENCE [LARGE SCALE GENOMIC DNA]</scope>
    <source>
        <strain evidence="1 2">BR3351</strain>
    </source>
</reference>
<dbReference type="RefSeq" id="WP_057753718.1">
    <property type="nucleotide sequence ID" value="NZ_LJYG01000104.1"/>
</dbReference>
<evidence type="ECO:0000313" key="1">
    <source>
        <dbReference type="EMBL" id="KRQ05599.1"/>
    </source>
</evidence>
<dbReference type="AlphaFoldDB" id="A0A0R3DGI9"/>
<evidence type="ECO:0000313" key="2">
    <source>
        <dbReference type="Proteomes" id="UP000051936"/>
    </source>
</evidence>
<accession>A0A0R3DGI9</accession>
<dbReference type="OrthoDB" id="8252368at2"/>
<comment type="caution">
    <text evidence="1">The sequence shown here is derived from an EMBL/GenBank/DDBJ whole genome shotgun (WGS) entry which is preliminary data.</text>
</comment>
<gene>
    <name evidence="1" type="ORF">AOQ71_28740</name>
</gene>
<name>A0A0R3DGI9_9BRAD</name>
<dbReference type="EMBL" id="LJYG01000104">
    <property type="protein sequence ID" value="KRQ05599.1"/>
    <property type="molecule type" value="Genomic_DNA"/>
</dbReference>
<dbReference type="STRING" id="989370.AOQ71_28740"/>
<keyword evidence="2" id="KW-1185">Reference proteome</keyword>
<organism evidence="1 2">
    <name type="scientific">Bradyrhizobium manausense</name>
    <dbReference type="NCBI Taxonomy" id="989370"/>
    <lineage>
        <taxon>Bacteria</taxon>
        <taxon>Pseudomonadati</taxon>
        <taxon>Pseudomonadota</taxon>
        <taxon>Alphaproteobacteria</taxon>
        <taxon>Hyphomicrobiales</taxon>
        <taxon>Nitrobacteraceae</taxon>
        <taxon>Bradyrhizobium</taxon>
    </lineage>
</organism>
<proteinExistence type="predicted"/>